<gene>
    <name evidence="2" type="ORF">B6N60_04071</name>
</gene>
<proteinExistence type="predicted"/>
<keyword evidence="3" id="KW-1185">Reference proteome</keyword>
<evidence type="ECO:0000313" key="3">
    <source>
        <dbReference type="Proteomes" id="UP000683511"/>
    </source>
</evidence>
<dbReference type="AlphaFoldDB" id="A0A975TAW5"/>
<feature type="compositionally biased region" description="Polar residues" evidence="1">
    <location>
        <begin position="166"/>
        <end position="177"/>
    </location>
</feature>
<dbReference type="KEGG" id="rsin:B6N60_04071"/>
<dbReference type="Proteomes" id="UP000683511">
    <property type="component" value="Chromosome"/>
</dbReference>
<protein>
    <submittedName>
        <fullName evidence="2">Uncharacterized protein</fullName>
    </submittedName>
</protein>
<evidence type="ECO:0000313" key="2">
    <source>
        <dbReference type="EMBL" id="QXE25357.1"/>
    </source>
</evidence>
<accession>A0A975TAW5</accession>
<name>A0A975TAW5_9NOST</name>
<reference evidence="2" key="1">
    <citation type="submission" date="2017-04" db="EMBL/GenBank/DDBJ databases">
        <title>Genome deletions in a multicellular cyanobacterial endosymbiont for morphological adaptation in marine diatoms.</title>
        <authorList>
            <person name="Wang Y."/>
            <person name="Gao H."/>
            <person name="Li R."/>
            <person name="Xu X."/>
        </authorList>
    </citation>
    <scope>NUCLEOTIDE SEQUENCE</scope>
    <source>
        <strain evidence="2">FACHB 800</strain>
    </source>
</reference>
<feature type="region of interest" description="Disordered" evidence="1">
    <location>
        <begin position="164"/>
        <end position="187"/>
    </location>
</feature>
<evidence type="ECO:0000256" key="1">
    <source>
        <dbReference type="SAM" id="MobiDB-lite"/>
    </source>
</evidence>
<sequence>MLAQFQSLYPKGCIISELVEIFQGKYIVRVSIIIEGVTRFTAMAAAETVETAEDQARNRALTLVGLPQLSSSSGVNSSAPVSLTQVQPTVQSPKVVNPSHTSLDTTTSQWSVSYHPEISPVTTPDPQHLVGNQAVSEYTPSEEPVSIPSQDLEPFPQSEVDIPSLPTISPSNVTPFTPRSYPPTEDVAVQPVTSKRKKKSEPVNLSDVIAKTDVQIERLGWTPDQGKEYLIKTYGKRGRSLLSEEELLDFLRYLESQPDPIAGF</sequence>
<dbReference type="RefSeq" id="WP_190603882.1">
    <property type="nucleotide sequence ID" value="NZ_CP021056.1"/>
</dbReference>
<organism evidence="2 3">
    <name type="scientific">Richelia sinica FACHB-800</name>
    <dbReference type="NCBI Taxonomy" id="1357546"/>
    <lineage>
        <taxon>Bacteria</taxon>
        <taxon>Bacillati</taxon>
        <taxon>Cyanobacteriota</taxon>
        <taxon>Cyanophyceae</taxon>
        <taxon>Nostocales</taxon>
        <taxon>Nostocaceae</taxon>
        <taxon>Richelia</taxon>
    </lineage>
</organism>
<dbReference type="EMBL" id="CP021056">
    <property type="protein sequence ID" value="QXE25357.1"/>
    <property type="molecule type" value="Genomic_DNA"/>
</dbReference>